<dbReference type="InParanoid" id="A0A6P7LA79"/>
<dbReference type="GO" id="GO:0001708">
    <property type="term" value="P:cell fate specification"/>
    <property type="evidence" value="ECO:0007669"/>
    <property type="project" value="TreeGrafter"/>
</dbReference>
<dbReference type="SMART" id="SM00425">
    <property type="entry name" value="TBOX"/>
    <property type="match status" value="1"/>
</dbReference>
<feature type="compositionally biased region" description="Polar residues" evidence="7">
    <location>
        <begin position="16"/>
        <end position="26"/>
    </location>
</feature>
<dbReference type="InterPro" id="IPR008967">
    <property type="entry name" value="p53-like_TF_DNA-bd_sf"/>
</dbReference>
<comment type="caution">
    <text evidence="6">Lacks conserved residue(s) required for the propagation of feature annotation.</text>
</comment>
<dbReference type="GO" id="GO:0005634">
    <property type="term" value="C:nucleus"/>
    <property type="evidence" value="ECO:0007669"/>
    <property type="project" value="UniProtKB-SubCell"/>
</dbReference>
<dbReference type="InterPro" id="IPR046360">
    <property type="entry name" value="T-box_DNA-bd"/>
</dbReference>
<evidence type="ECO:0000256" key="4">
    <source>
        <dbReference type="ARBA" id="ARBA00023163"/>
    </source>
</evidence>
<dbReference type="OrthoDB" id="7442607at2759"/>
<dbReference type="InterPro" id="IPR001699">
    <property type="entry name" value="TF_T-box"/>
</dbReference>
<keyword evidence="4" id="KW-0804">Transcription</keyword>
<dbReference type="PROSITE" id="PS01283">
    <property type="entry name" value="TBOX_1"/>
    <property type="match status" value="1"/>
</dbReference>
<dbReference type="PANTHER" id="PTHR11267">
    <property type="entry name" value="T-BOX PROTEIN-RELATED"/>
    <property type="match status" value="1"/>
</dbReference>
<dbReference type="GeneID" id="114846479"/>
<dbReference type="Proteomes" id="UP000515150">
    <property type="component" value="Chromosome 19"/>
</dbReference>
<evidence type="ECO:0000256" key="1">
    <source>
        <dbReference type="ARBA" id="ARBA00004123"/>
    </source>
</evidence>
<dbReference type="Gene3D" id="2.60.40.820">
    <property type="entry name" value="Transcription factor, T-box"/>
    <property type="match status" value="1"/>
</dbReference>
<evidence type="ECO:0000259" key="8">
    <source>
        <dbReference type="PROSITE" id="PS50252"/>
    </source>
</evidence>
<accession>A0A6P7LA79</accession>
<dbReference type="AlphaFoldDB" id="A0A6P7LA79"/>
<keyword evidence="3 6" id="KW-0238">DNA-binding</keyword>
<feature type="region of interest" description="Disordered" evidence="7">
    <location>
        <begin position="1"/>
        <end position="40"/>
    </location>
</feature>
<dbReference type="PROSITE" id="PS50252">
    <property type="entry name" value="TBOX_3"/>
    <property type="match status" value="1"/>
</dbReference>
<feature type="compositionally biased region" description="Basic and acidic residues" evidence="7">
    <location>
        <begin position="249"/>
        <end position="266"/>
    </location>
</feature>
<keyword evidence="5 6" id="KW-0539">Nucleus</keyword>
<dbReference type="InterPro" id="IPR036960">
    <property type="entry name" value="T-box_sf"/>
</dbReference>
<evidence type="ECO:0000256" key="7">
    <source>
        <dbReference type="SAM" id="MobiDB-lite"/>
    </source>
</evidence>
<dbReference type="CDD" id="cd20188">
    <property type="entry name" value="T-box_TBX2_3-like"/>
    <property type="match status" value="1"/>
</dbReference>
<dbReference type="FunFam" id="2.60.40.820:FF:000003">
    <property type="entry name" value="T-box transcription factor TBX3"/>
    <property type="match status" value="1"/>
</dbReference>
<evidence type="ECO:0000256" key="2">
    <source>
        <dbReference type="ARBA" id="ARBA00023015"/>
    </source>
</evidence>
<evidence type="ECO:0000313" key="10">
    <source>
        <dbReference type="RefSeq" id="XP_028991298.1"/>
    </source>
</evidence>
<keyword evidence="9" id="KW-1185">Reference proteome</keyword>
<reference evidence="10" key="1">
    <citation type="submission" date="2025-08" db="UniProtKB">
        <authorList>
            <consortium name="RefSeq"/>
        </authorList>
    </citation>
    <scope>IDENTIFICATION</scope>
</reference>
<dbReference type="GO" id="GO:0045893">
    <property type="term" value="P:positive regulation of DNA-templated transcription"/>
    <property type="evidence" value="ECO:0007669"/>
    <property type="project" value="InterPro"/>
</dbReference>
<proteinExistence type="predicted"/>
<evidence type="ECO:0000256" key="3">
    <source>
        <dbReference type="ARBA" id="ARBA00023125"/>
    </source>
</evidence>
<dbReference type="PRINTS" id="PR00938">
    <property type="entry name" value="BRACHYURY"/>
</dbReference>
<keyword evidence="2" id="KW-0805">Transcription regulation</keyword>
<name>A0A6P7LA79_BETSP</name>
<evidence type="ECO:0000313" key="9">
    <source>
        <dbReference type="Proteomes" id="UP000515150"/>
    </source>
</evidence>
<comment type="subcellular location">
    <subcellularLocation>
        <location evidence="1 6">Nucleus</location>
    </subcellularLocation>
</comment>
<protein>
    <submittedName>
        <fullName evidence="10">T-box transcription factor TBX3 isoform X1</fullName>
    </submittedName>
</protein>
<dbReference type="GO" id="GO:0000981">
    <property type="term" value="F:DNA-binding transcription factor activity, RNA polymerase II-specific"/>
    <property type="evidence" value="ECO:0007669"/>
    <property type="project" value="TreeGrafter"/>
</dbReference>
<gene>
    <name evidence="10" type="primary">tbx3b</name>
</gene>
<organism evidence="9 10">
    <name type="scientific">Betta splendens</name>
    <name type="common">Siamese fighting fish</name>
    <dbReference type="NCBI Taxonomy" id="158456"/>
    <lineage>
        <taxon>Eukaryota</taxon>
        <taxon>Metazoa</taxon>
        <taxon>Chordata</taxon>
        <taxon>Craniata</taxon>
        <taxon>Vertebrata</taxon>
        <taxon>Euteleostomi</taxon>
        <taxon>Actinopterygii</taxon>
        <taxon>Neopterygii</taxon>
        <taxon>Teleostei</taxon>
        <taxon>Neoteleostei</taxon>
        <taxon>Acanthomorphata</taxon>
        <taxon>Anabantaria</taxon>
        <taxon>Anabantiformes</taxon>
        <taxon>Anabantoidei</taxon>
        <taxon>Osphronemidae</taxon>
        <taxon>Betta</taxon>
    </lineage>
</organism>
<evidence type="ECO:0000256" key="6">
    <source>
        <dbReference type="PROSITE-ProRule" id="PRU00201"/>
    </source>
</evidence>
<dbReference type="SUPFAM" id="SSF49417">
    <property type="entry name" value="p53-like transcription factors"/>
    <property type="match status" value="1"/>
</dbReference>
<dbReference type="PROSITE" id="PS01264">
    <property type="entry name" value="TBOX_2"/>
    <property type="match status" value="1"/>
</dbReference>
<dbReference type="InterPro" id="IPR002070">
    <property type="entry name" value="TF_Brachyury"/>
</dbReference>
<dbReference type="GO" id="GO:0000978">
    <property type="term" value="F:RNA polymerase II cis-regulatory region sequence-specific DNA binding"/>
    <property type="evidence" value="ECO:0007669"/>
    <property type="project" value="InterPro"/>
</dbReference>
<dbReference type="PANTHER" id="PTHR11267:SF91">
    <property type="entry name" value="T-BOX TRANSCRIPTION FACTOR TBX3"/>
    <property type="match status" value="1"/>
</dbReference>
<feature type="compositionally biased region" description="Acidic residues" evidence="7">
    <location>
        <begin position="1"/>
        <end position="11"/>
    </location>
</feature>
<dbReference type="GO" id="GO:0000785">
    <property type="term" value="C:chromatin"/>
    <property type="evidence" value="ECO:0007669"/>
    <property type="project" value="TreeGrafter"/>
</dbReference>
<sequence length="434" mass="48764">MPGDPSLEDAGADTVIRTSPRGQSVTPCPRVQEGGEMSEDESHVNLEASELWRQFHKYGTEMVITKSGRRMFPPLRARCTGMNTKAKYIVLMDIVAADDCRYKFHNSRWLVAGKADPEMPKRTYIHPDSPATGEQWMSKVVNFHKLKLTNNVSDKHGFTILNSMHKYQPRFHIVKANDLLKLPFSTFRTFVFSETQFIAVTAYQNEKITQLKIDNNPFAKGFRDTGNGRREKRKLQLPTAKSKDVKLEAVKDADDTEGRNAEDKPKLQTATNAQPNISAAERTVLSETPIITRSEISDCCKPQDPRNQKQLCSFDFPPQLNRSAWVPHLFCPDHTSYRHSSVDMAVHRLSLAAGLPVSLQQHLAGQQDLLTLSHFGCFLLYPCCSLSSAPAQYIFPPAHFRSYPTIHGDIPSQLTLSCLPTVDGAGGRHTPWTQ</sequence>
<dbReference type="Pfam" id="PF00907">
    <property type="entry name" value="T-box"/>
    <property type="match status" value="1"/>
</dbReference>
<dbReference type="KEGG" id="bspl:114846479"/>
<feature type="domain" description="T-box" evidence="8">
    <location>
        <begin position="46"/>
        <end position="224"/>
    </location>
</feature>
<dbReference type="RefSeq" id="XP_028991298.1">
    <property type="nucleotide sequence ID" value="XM_029135465.3"/>
</dbReference>
<evidence type="ECO:0000256" key="5">
    <source>
        <dbReference type="ARBA" id="ARBA00023242"/>
    </source>
</evidence>
<dbReference type="PRINTS" id="PR00937">
    <property type="entry name" value="TBOX"/>
</dbReference>
<dbReference type="CTD" id="100334188"/>
<feature type="region of interest" description="Disordered" evidence="7">
    <location>
        <begin position="249"/>
        <end position="273"/>
    </location>
</feature>
<dbReference type="InterPro" id="IPR018186">
    <property type="entry name" value="TF_T-box_CS"/>
</dbReference>